<dbReference type="PIRSF" id="PIRSF008502">
    <property type="entry name" value="UCP008502"/>
    <property type="match status" value="1"/>
</dbReference>
<organism evidence="1 2">
    <name type="scientific">Pediococcus inopinatus</name>
    <dbReference type="NCBI Taxonomy" id="114090"/>
    <lineage>
        <taxon>Bacteria</taxon>
        <taxon>Bacillati</taxon>
        <taxon>Bacillota</taxon>
        <taxon>Bacilli</taxon>
        <taxon>Lactobacillales</taxon>
        <taxon>Lactobacillaceae</taxon>
        <taxon>Pediococcus</taxon>
    </lineage>
</organism>
<dbReference type="Gene3D" id="3.30.70.1280">
    <property type="entry name" value="SP0830-like domains"/>
    <property type="match status" value="1"/>
</dbReference>
<reference evidence="2" key="1">
    <citation type="submission" date="2024-06" db="EMBL/GenBank/DDBJ databases">
        <authorList>
            <person name="Chang H.C."/>
            <person name="Mun S.Y."/>
        </authorList>
    </citation>
    <scope>NUCLEOTIDE SEQUENCE [LARGE SCALE GENOMIC DNA]</scope>
    <source>
        <strain evidence="2">KT1</strain>
    </source>
</reference>
<sequence length="179" mass="20713">MRYLMLLRGINVGGHNRVVMKELRENLAAVGFTNVSSYINSGNLIFDSSHSQTDVTQMVQQLLAQNYIFPVTSLILSAQDYQQDFLTVPQWWGSDRELRHNALFLLPSFDRQSFARIQSQVGDYDQVAYTANMIFWTAPFKKDYSKSFYSKLMKESFYKDITIRNRNTALKLGNLLKNS</sequence>
<keyword evidence="2" id="KW-1185">Reference proteome</keyword>
<dbReference type="PANTHER" id="PTHR36439:SF1">
    <property type="entry name" value="DUF1697 DOMAIN-CONTAINING PROTEIN"/>
    <property type="match status" value="1"/>
</dbReference>
<dbReference type="EMBL" id="CP104778">
    <property type="protein sequence ID" value="WPC21880.1"/>
    <property type="molecule type" value="Genomic_DNA"/>
</dbReference>
<dbReference type="SUPFAM" id="SSF160379">
    <property type="entry name" value="SP0830-like"/>
    <property type="match status" value="1"/>
</dbReference>
<name>A0ABZ0Q4G9_9LACO</name>
<dbReference type="Gene3D" id="3.30.70.1260">
    <property type="entry name" value="bacterial protein sp0830 like"/>
    <property type="match status" value="1"/>
</dbReference>
<evidence type="ECO:0000313" key="2">
    <source>
        <dbReference type="Proteomes" id="UP001302696"/>
    </source>
</evidence>
<protein>
    <submittedName>
        <fullName evidence="1">DUF1697 domain-containing protein</fullName>
    </submittedName>
</protein>
<dbReference type="Proteomes" id="UP001302696">
    <property type="component" value="Chromosome"/>
</dbReference>
<proteinExistence type="predicted"/>
<dbReference type="Pfam" id="PF08002">
    <property type="entry name" value="DUF1697"/>
    <property type="match status" value="1"/>
</dbReference>
<dbReference type="InterPro" id="IPR012545">
    <property type="entry name" value="DUF1697"/>
</dbReference>
<accession>A0ABZ0Q4G9</accession>
<evidence type="ECO:0000313" key="1">
    <source>
        <dbReference type="EMBL" id="WPC21880.1"/>
    </source>
</evidence>
<dbReference type="PANTHER" id="PTHR36439">
    <property type="entry name" value="BLL4334 PROTEIN"/>
    <property type="match status" value="1"/>
</dbReference>
<dbReference type="RefSeq" id="WP_063696542.1">
    <property type="nucleotide sequence ID" value="NZ_BBIM01000007.1"/>
</dbReference>
<gene>
    <name evidence="1" type="ORF">N6G96_01310</name>
</gene>